<evidence type="ECO:0000256" key="16">
    <source>
        <dbReference type="ARBA" id="ARBA00048307"/>
    </source>
</evidence>
<keyword evidence="27" id="KW-1185">Reference proteome</keyword>
<evidence type="ECO:0000256" key="20">
    <source>
        <dbReference type="ARBA" id="ARBA00049552"/>
    </source>
</evidence>
<dbReference type="InterPro" id="IPR009075">
    <property type="entry name" value="AcylCo_DH/oxidase_C"/>
</dbReference>
<dbReference type="PROSITE" id="PS00073">
    <property type="entry name" value="ACYL_COA_DH_2"/>
    <property type="match status" value="1"/>
</dbReference>
<feature type="domain" description="Acyl-CoA oxidase/dehydrogenase middle" evidence="24">
    <location>
        <begin position="71"/>
        <end position="166"/>
    </location>
</feature>
<keyword evidence="6 22" id="KW-0274">FAD</keyword>
<comment type="catalytic activity">
    <reaction evidence="15">
        <text>2-methylbutanoyl-CoA + oxidized [electron-transfer flavoprotein] + H(+) = (2E)-2-methylbut-2-enoyl-CoA + reduced [electron-transfer flavoprotein]</text>
        <dbReference type="Rhea" id="RHEA:43780"/>
        <dbReference type="Rhea" id="RHEA-COMP:10685"/>
        <dbReference type="Rhea" id="RHEA-COMP:10686"/>
        <dbReference type="ChEBI" id="CHEBI:15378"/>
        <dbReference type="ChEBI" id="CHEBI:57336"/>
        <dbReference type="ChEBI" id="CHEBI:57337"/>
        <dbReference type="ChEBI" id="CHEBI:57692"/>
        <dbReference type="ChEBI" id="CHEBI:58307"/>
        <dbReference type="EC" id="1.3.8.5"/>
    </reaction>
    <physiologicalReaction direction="left-to-right" evidence="15">
        <dbReference type="Rhea" id="RHEA:43781"/>
    </physiologicalReaction>
</comment>
<dbReference type="GO" id="GO:0050660">
    <property type="term" value="F:flavin adenine dinucleotide binding"/>
    <property type="evidence" value="ECO:0007669"/>
    <property type="project" value="InterPro"/>
</dbReference>
<comment type="pathway">
    <text evidence="2">Lipid metabolism; mitochondrial fatty acid beta-oxidation.</text>
</comment>
<organism evidence="26 27">
    <name type="scientific">Oryctes borbonicus</name>
    <dbReference type="NCBI Taxonomy" id="1629725"/>
    <lineage>
        <taxon>Eukaryota</taxon>
        <taxon>Metazoa</taxon>
        <taxon>Ecdysozoa</taxon>
        <taxon>Arthropoda</taxon>
        <taxon>Hexapoda</taxon>
        <taxon>Insecta</taxon>
        <taxon>Pterygota</taxon>
        <taxon>Neoptera</taxon>
        <taxon>Endopterygota</taxon>
        <taxon>Coleoptera</taxon>
        <taxon>Polyphaga</taxon>
        <taxon>Scarabaeiformia</taxon>
        <taxon>Scarabaeidae</taxon>
        <taxon>Dynastinae</taxon>
        <taxon>Oryctes</taxon>
    </lineage>
</organism>
<keyword evidence="9" id="KW-0443">Lipid metabolism</keyword>
<evidence type="ECO:0000313" key="26">
    <source>
        <dbReference type="EMBL" id="KRT80158.1"/>
    </source>
</evidence>
<comment type="catalytic activity">
    <reaction evidence="17">
        <text>(2R)-2-methylbutanoyl-CoA + oxidized [electron-transfer flavoprotein] + H(+) = ethylacryloyl-CoA + reduced [electron-transfer flavoprotein]</text>
        <dbReference type="Rhea" id="RHEA:65296"/>
        <dbReference type="Rhea" id="RHEA-COMP:10685"/>
        <dbReference type="Rhea" id="RHEA-COMP:10686"/>
        <dbReference type="ChEBI" id="CHEBI:15378"/>
        <dbReference type="ChEBI" id="CHEBI:57692"/>
        <dbReference type="ChEBI" id="CHEBI:58307"/>
        <dbReference type="ChEBI" id="CHEBI:156439"/>
        <dbReference type="ChEBI" id="CHEBI:156440"/>
    </reaction>
    <physiologicalReaction direction="left-to-right" evidence="17">
        <dbReference type="Rhea" id="RHEA:65297"/>
    </physiologicalReaction>
</comment>
<dbReference type="InterPro" id="IPR037069">
    <property type="entry name" value="AcylCoA_DH/ox_N_sf"/>
</dbReference>
<dbReference type="Gene3D" id="2.40.110.10">
    <property type="entry name" value="Butyryl-CoA Dehydrogenase, subunit A, domain 2"/>
    <property type="match status" value="1"/>
</dbReference>
<dbReference type="InterPro" id="IPR006089">
    <property type="entry name" value="Acyl-CoA_DH_CS"/>
</dbReference>
<comment type="catalytic activity">
    <reaction evidence="16">
        <text>valproyl-CoA + oxidized [electron-transfer flavoprotein] + H(+) = (2E)-2-propylpent-2-enoyl-CoA + reduced [electron-transfer flavoprotein]</text>
        <dbReference type="Rhea" id="RHEA:65344"/>
        <dbReference type="Rhea" id="RHEA-COMP:10685"/>
        <dbReference type="Rhea" id="RHEA-COMP:10686"/>
        <dbReference type="ChEBI" id="CHEBI:15378"/>
        <dbReference type="ChEBI" id="CHEBI:57692"/>
        <dbReference type="ChEBI" id="CHEBI:58307"/>
        <dbReference type="ChEBI" id="CHEBI:156457"/>
        <dbReference type="ChEBI" id="CHEBI:156458"/>
    </reaction>
    <physiologicalReaction direction="left-to-right" evidence="16">
        <dbReference type="Rhea" id="RHEA:65345"/>
    </physiologicalReaction>
</comment>
<dbReference type="Pfam" id="PF00441">
    <property type="entry name" value="Acyl-CoA_dh_1"/>
    <property type="match status" value="1"/>
</dbReference>
<evidence type="ECO:0000256" key="4">
    <source>
        <dbReference type="ARBA" id="ARBA00011881"/>
    </source>
</evidence>
<feature type="domain" description="Acyl-CoA dehydrogenase/oxidase C-terminal" evidence="23">
    <location>
        <begin position="178"/>
        <end position="326"/>
    </location>
</feature>
<comment type="caution">
    <text evidence="26">The sequence shown here is derived from an EMBL/GenBank/DDBJ whole genome shotgun (WGS) entry which is preliminary data.</text>
</comment>
<dbReference type="AlphaFoldDB" id="A0A0T6AZ99"/>
<dbReference type="InterPro" id="IPR046373">
    <property type="entry name" value="Acyl-CoA_Oxase/DH_mid-dom_sf"/>
</dbReference>
<name>A0A0T6AZ99_9SCAR</name>
<evidence type="ECO:0000256" key="8">
    <source>
        <dbReference type="ARBA" id="ARBA00023002"/>
    </source>
</evidence>
<dbReference type="EC" id="1.3.8.5" evidence="11"/>
<proteinExistence type="inferred from homology"/>
<evidence type="ECO:0000256" key="3">
    <source>
        <dbReference type="ARBA" id="ARBA00009347"/>
    </source>
</evidence>
<dbReference type="PANTHER" id="PTHR43884:SF1">
    <property type="entry name" value="SHORT_BRANCHED CHAIN SPECIFIC ACYL-COA DEHYDROGENASE, MITOCHONDRIAL"/>
    <property type="match status" value="1"/>
</dbReference>
<dbReference type="OrthoDB" id="10262177at2759"/>
<keyword evidence="5 22" id="KW-0285">Flavoprotein</keyword>
<comment type="catalytic activity">
    <reaction evidence="18">
        <text>butanoyl-CoA + oxidized [electron-transfer flavoprotein] + H(+) = (2E)-butenoyl-CoA + reduced [electron-transfer flavoprotein]</text>
        <dbReference type="Rhea" id="RHEA:24004"/>
        <dbReference type="Rhea" id="RHEA-COMP:10685"/>
        <dbReference type="Rhea" id="RHEA-COMP:10686"/>
        <dbReference type="ChEBI" id="CHEBI:15378"/>
        <dbReference type="ChEBI" id="CHEBI:57332"/>
        <dbReference type="ChEBI" id="CHEBI:57371"/>
        <dbReference type="ChEBI" id="CHEBI:57692"/>
        <dbReference type="ChEBI" id="CHEBI:58307"/>
    </reaction>
    <physiologicalReaction direction="left-to-right" evidence="18">
        <dbReference type="Rhea" id="RHEA:24005"/>
    </physiologicalReaction>
</comment>
<comment type="catalytic activity">
    <reaction evidence="20">
        <text>(2S)-2-methylbutanoyl-CoA + oxidized [electron-transfer flavoprotein] + H(+) = (2E)-2-methylbut-2-enoyl-CoA + reduced [electron-transfer flavoprotein]</text>
        <dbReference type="Rhea" id="RHEA:48256"/>
        <dbReference type="Rhea" id="RHEA-COMP:10685"/>
        <dbReference type="Rhea" id="RHEA-COMP:10686"/>
        <dbReference type="ChEBI" id="CHEBI:15378"/>
        <dbReference type="ChEBI" id="CHEBI:57337"/>
        <dbReference type="ChEBI" id="CHEBI:57692"/>
        <dbReference type="ChEBI" id="CHEBI:58307"/>
        <dbReference type="ChEBI" id="CHEBI:88166"/>
    </reaction>
    <physiologicalReaction direction="left-to-right" evidence="20">
        <dbReference type="Rhea" id="RHEA:48257"/>
    </physiologicalReaction>
</comment>
<comment type="catalytic activity">
    <reaction evidence="19">
        <text>hexanoyl-CoA + oxidized [electron-transfer flavoprotein] + H(+) = (2E)-hexenoyl-CoA + reduced [electron-transfer flavoprotein]</text>
        <dbReference type="Rhea" id="RHEA:43464"/>
        <dbReference type="Rhea" id="RHEA-COMP:10685"/>
        <dbReference type="Rhea" id="RHEA-COMP:10686"/>
        <dbReference type="ChEBI" id="CHEBI:15378"/>
        <dbReference type="ChEBI" id="CHEBI:57692"/>
        <dbReference type="ChEBI" id="CHEBI:58307"/>
        <dbReference type="ChEBI" id="CHEBI:62077"/>
        <dbReference type="ChEBI" id="CHEBI:62620"/>
    </reaction>
    <physiologicalReaction direction="left-to-right" evidence="19">
        <dbReference type="Rhea" id="RHEA:43465"/>
    </physiologicalReaction>
</comment>
<evidence type="ECO:0000256" key="7">
    <source>
        <dbReference type="ARBA" id="ARBA00022832"/>
    </source>
</evidence>
<dbReference type="InterPro" id="IPR006091">
    <property type="entry name" value="Acyl-CoA_Oxase/DH_mid-dom"/>
</dbReference>
<reference evidence="26 27" key="1">
    <citation type="submission" date="2015-09" db="EMBL/GenBank/DDBJ databases">
        <title>Draft genome of the scarab beetle Oryctes borbonicus.</title>
        <authorList>
            <person name="Meyer J.M."/>
            <person name="Markov G.V."/>
            <person name="Baskaran P."/>
            <person name="Herrmann M."/>
            <person name="Sommer R.J."/>
            <person name="Roedelsperger C."/>
        </authorList>
    </citation>
    <scope>NUCLEOTIDE SEQUENCE [LARGE SCALE GENOMIC DNA]</scope>
    <source>
        <strain evidence="26">OB123</strain>
        <tissue evidence="26">Whole animal</tissue>
    </source>
</reference>
<evidence type="ECO:0000256" key="5">
    <source>
        <dbReference type="ARBA" id="ARBA00022630"/>
    </source>
</evidence>
<feature type="domain" description="Acyl-CoA dehydrogenase/oxidase N-terminal" evidence="25">
    <location>
        <begin position="1"/>
        <end position="66"/>
    </location>
</feature>
<evidence type="ECO:0000256" key="14">
    <source>
        <dbReference type="ARBA" id="ARBA00042821"/>
    </source>
</evidence>
<dbReference type="InterPro" id="IPR036250">
    <property type="entry name" value="AcylCo_DH-like_C"/>
</dbReference>
<dbReference type="InterPro" id="IPR013786">
    <property type="entry name" value="AcylCoA_DH/ox_N"/>
</dbReference>
<dbReference type="PANTHER" id="PTHR43884">
    <property type="entry name" value="ACYL-COA DEHYDROGENASE"/>
    <property type="match status" value="1"/>
</dbReference>
<evidence type="ECO:0000256" key="12">
    <source>
        <dbReference type="ARBA" id="ARBA00039850"/>
    </source>
</evidence>
<comment type="cofactor">
    <cofactor evidence="1 22">
        <name>FAD</name>
        <dbReference type="ChEBI" id="CHEBI:57692"/>
    </cofactor>
</comment>
<dbReference type="FunFam" id="2.40.110.10:FF:000001">
    <property type="entry name" value="Acyl-CoA dehydrogenase, mitochondrial"/>
    <property type="match status" value="1"/>
</dbReference>
<evidence type="ECO:0000256" key="13">
    <source>
        <dbReference type="ARBA" id="ARBA00041537"/>
    </source>
</evidence>
<evidence type="ECO:0000256" key="22">
    <source>
        <dbReference type="RuleBase" id="RU362125"/>
    </source>
</evidence>
<protein>
    <recommendedName>
        <fullName evidence="12">Short/branched chain specific acyl-CoA dehydrogenase, mitochondrial</fullName>
        <ecNumber evidence="11">1.3.8.5</ecNumber>
    </recommendedName>
    <alternativeName>
        <fullName evidence="14">2-methyl branched chain acyl-CoA dehydrogenase</fullName>
    </alternativeName>
    <alternativeName>
        <fullName evidence="13">2-methylbutyryl-coenzyme A dehydrogenase</fullName>
    </alternativeName>
</protein>
<evidence type="ECO:0000256" key="17">
    <source>
        <dbReference type="ARBA" id="ARBA00048592"/>
    </source>
</evidence>
<evidence type="ECO:0000256" key="9">
    <source>
        <dbReference type="ARBA" id="ARBA00023098"/>
    </source>
</evidence>
<dbReference type="Gene3D" id="1.20.140.10">
    <property type="entry name" value="Butyryl-CoA Dehydrogenase, subunit A, domain 3"/>
    <property type="match status" value="1"/>
</dbReference>
<comment type="catalytic activity">
    <reaction evidence="21">
        <text>2-methylpropanoyl-CoA + oxidized [electron-transfer flavoprotein] + H(+) = 2-methylpropenoyl-CoA + reduced [electron-transfer flavoprotein]</text>
        <dbReference type="Rhea" id="RHEA:44180"/>
        <dbReference type="Rhea" id="RHEA-COMP:10685"/>
        <dbReference type="Rhea" id="RHEA-COMP:10686"/>
        <dbReference type="ChEBI" id="CHEBI:15378"/>
        <dbReference type="ChEBI" id="CHEBI:57338"/>
        <dbReference type="ChEBI" id="CHEBI:57692"/>
        <dbReference type="ChEBI" id="CHEBI:58307"/>
        <dbReference type="ChEBI" id="CHEBI:62500"/>
    </reaction>
    <physiologicalReaction direction="left-to-right" evidence="21">
        <dbReference type="Rhea" id="RHEA:44181"/>
    </physiologicalReaction>
</comment>
<dbReference type="Pfam" id="PF02771">
    <property type="entry name" value="Acyl-CoA_dh_N"/>
    <property type="match status" value="1"/>
</dbReference>
<evidence type="ECO:0000256" key="1">
    <source>
        <dbReference type="ARBA" id="ARBA00001974"/>
    </source>
</evidence>
<evidence type="ECO:0000256" key="2">
    <source>
        <dbReference type="ARBA" id="ARBA00005198"/>
    </source>
</evidence>
<evidence type="ECO:0000259" key="23">
    <source>
        <dbReference type="Pfam" id="PF00441"/>
    </source>
</evidence>
<evidence type="ECO:0000256" key="19">
    <source>
        <dbReference type="ARBA" id="ARBA00049192"/>
    </source>
</evidence>
<dbReference type="SUPFAM" id="SSF47203">
    <property type="entry name" value="Acyl-CoA dehydrogenase C-terminal domain-like"/>
    <property type="match status" value="1"/>
</dbReference>
<dbReference type="PROSITE" id="PS00072">
    <property type="entry name" value="ACYL_COA_DH_1"/>
    <property type="match status" value="1"/>
</dbReference>
<accession>A0A0T6AZ99</accession>
<comment type="subunit">
    <text evidence="4">Homotetramer.</text>
</comment>
<gene>
    <name evidence="26" type="ORF">AMK59_7975</name>
</gene>
<dbReference type="GO" id="GO:0003853">
    <property type="term" value="F:short-chain 2-methyl fatty acyl-CoA dehydrogenase activity"/>
    <property type="evidence" value="ECO:0007669"/>
    <property type="project" value="UniProtKB-EC"/>
</dbReference>
<dbReference type="InterPro" id="IPR009100">
    <property type="entry name" value="AcylCoA_DH/oxidase_NM_dom_sf"/>
</dbReference>
<comment type="similarity">
    <text evidence="3 22">Belongs to the acyl-CoA dehydrogenase family.</text>
</comment>
<dbReference type="Gene3D" id="1.10.540.10">
    <property type="entry name" value="Acyl-CoA dehydrogenase/oxidase, N-terminal domain"/>
    <property type="match status" value="1"/>
</dbReference>
<evidence type="ECO:0000256" key="15">
    <source>
        <dbReference type="ARBA" id="ARBA00048235"/>
    </source>
</evidence>
<evidence type="ECO:0000256" key="6">
    <source>
        <dbReference type="ARBA" id="ARBA00022827"/>
    </source>
</evidence>
<evidence type="ECO:0000256" key="10">
    <source>
        <dbReference type="ARBA" id="ARBA00037895"/>
    </source>
</evidence>
<keyword evidence="8 22" id="KW-0560">Oxidoreductase</keyword>
<evidence type="ECO:0000313" key="27">
    <source>
        <dbReference type="Proteomes" id="UP000051574"/>
    </source>
</evidence>
<comment type="pathway">
    <text evidence="10">Amino-acid degradation; L-isoleucine degradation.</text>
</comment>
<dbReference type="GO" id="GO:0006631">
    <property type="term" value="P:fatty acid metabolic process"/>
    <property type="evidence" value="ECO:0007669"/>
    <property type="project" value="UniProtKB-KW"/>
</dbReference>
<evidence type="ECO:0000256" key="11">
    <source>
        <dbReference type="ARBA" id="ARBA00039036"/>
    </source>
</evidence>
<evidence type="ECO:0000256" key="21">
    <source>
        <dbReference type="ARBA" id="ARBA00051903"/>
    </source>
</evidence>
<dbReference type="GO" id="GO:0005739">
    <property type="term" value="C:mitochondrion"/>
    <property type="evidence" value="ECO:0007669"/>
    <property type="project" value="TreeGrafter"/>
</dbReference>
<dbReference type="Pfam" id="PF02770">
    <property type="entry name" value="Acyl-CoA_dh_M"/>
    <property type="match status" value="1"/>
</dbReference>
<dbReference type="FunFam" id="1.20.140.10:FF:000002">
    <property type="entry name" value="Acyl-CoA dehydrogenase short/branched chain"/>
    <property type="match status" value="1"/>
</dbReference>
<dbReference type="SUPFAM" id="SSF56645">
    <property type="entry name" value="Acyl-CoA dehydrogenase NM domain-like"/>
    <property type="match status" value="1"/>
</dbReference>
<sequence length="333" mass="36148">MGVCVDPQYGGAGASFMASIQVIEEISKVDPGVAGLPDIQNSLVNPIIEIFGTKEQKEKYLPDLCTKLISSFALSEPSSGSDAFAMKTTAKKDGADFLINGSKMWISNADLAEIFLVFANANPSAGYKGITCFIVERANPGFIIHKPERKLGLCCGGTCALSFENVRVSSSAVLGGVGQGYKICMSLLNEGRINIAAQMVGLAQGCFDATVPYTMERKQFGKSVFSFQAMQHQIAQIATQIECARLLTYNAVRLKESGKQILKEAAMAKYFAAEVAQQTTVKCIDWMGGVGFTKDFIQEKYYRDVKVGSIYEGTYNIQLNTIAKQIESEYKGI</sequence>
<keyword evidence="7" id="KW-0276">Fatty acid metabolism</keyword>
<evidence type="ECO:0000259" key="25">
    <source>
        <dbReference type="Pfam" id="PF02771"/>
    </source>
</evidence>
<evidence type="ECO:0000259" key="24">
    <source>
        <dbReference type="Pfam" id="PF02770"/>
    </source>
</evidence>
<evidence type="ECO:0000256" key="18">
    <source>
        <dbReference type="ARBA" id="ARBA00049096"/>
    </source>
</evidence>
<dbReference type="Proteomes" id="UP000051574">
    <property type="component" value="Unassembled WGS sequence"/>
</dbReference>
<dbReference type="EMBL" id="LJIG01022516">
    <property type="protein sequence ID" value="KRT80158.1"/>
    <property type="molecule type" value="Genomic_DNA"/>
</dbReference>